<dbReference type="OrthoDB" id="9803988at2"/>
<gene>
    <name evidence="2" type="ORF">SSE37_17393</name>
</gene>
<sequence length="93" mass="9600">MLRPLYTAAVALTPLLPATGETTEAGMPIGNDVTADRAIRVAINQALHREALVVLALIGHGRPAMGPADDLPWDNPKAAIPGKDPATAVETLG</sequence>
<name>A3K350_SAGS3</name>
<dbReference type="AlphaFoldDB" id="A3K350"/>
<organism evidence="2 3">
    <name type="scientific">Sagittula stellata (strain ATCC 700073 / DSM 11524 / E-37)</name>
    <dbReference type="NCBI Taxonomy" id="388399"/>
    <lineage>
        <taxon>Bacteria</taxon>
        <taxon>Pseudomonadati</taxon>
        <taxon>Pseudomonadota</taxon>
        <taxon>Alphaproteobacteria</taxon>
        <taxon>Rhodobacterales</taxon>
        <taxon>Roseobacteraceae</taxon>
        <taxon>Sagittula</taxon>
    </lineage>
</organism>
<dbReference type="eggNOG" id="COG0747">
    <property type="taxonomic scope" value="Bacteria"/>
</dbReference>
<evidence type="ECO:0000256" key="1">
    <source>
        <dbReference type="SAM" id="MobiDB-lite"/>
    </source>
</evidence>
<dbReference type="EMBL" id="AAYA01000005">
    <property type="protein sequence ID" value="EBA08609.1"/>
    <property type="molecule type" value="Genomic_DNA"/>
</dbReference>
<proteinExistence type="predicted"/>
<accession>A3K350</accession>
<evidence type="ECO:0000313" key="3">
    <source>
        <dbReference type="Proteomes" id="UP000005713"/>
    </source>
</evidence>
<evidence type="ECO:0000313" key="2">
    <source>
        <dbReference type="EMBL" id="EBA08609.1"/>
    </source>
</evidence>
<dbReference type="Gene3D" id="3.10.105.10">
    <property type="entry name" value="Dipeptide-binding Protein, Domain 3"/>
    <property type="match status" value="1"/>
</dbReference>
<comment type="caution">
    <text evidence="2">The sequence shown here is derived from an EMBL/GenBank/DDBJ whole genome shotgun (WGS) entry which is preliminary data.</text>
</comment>
<dbReference type="SUPFAM" id="SSF53850">
    <property type="entry name" value="Periplasmic binding protein-like II"/>
    <property type="match status" value="1"/>
</dbReference>
<protein>
    <submittedName>
        <fullName evidence="2">Dipeptide ABC transporter, solute-binding protein</fullName>
    </submittedName>
</protein>
<keyword evidence="3" id="KW-1185">Reference proteome</keyword>
<dbReference type="Proteomes" id="UP000005713">
    <property type="component" value="Unassembled WGS sequence"/>
</dbReference>
<dbReference type="RefSeq" id="WP_005858618.1">
    <property type="nucleotide sequence ID" value="NZ_AAYA01000005.1"/>
</dbReference>
<feature type="region of interest" description="Disordered" evidence="1">
    <location>
        <begin position="68"/>
        <end position="93"/>
    </location>
</feature>
<reference evidence="2 3" key="1">
    <citation type="submission" date="2006-06" db="EMBL/GenBank/DDBJ databases">
        <authorList>
            <person name="Moran M.A."/>
            <person name="Ferriera S."/>
            <person name="Johnson J."/>
            <person name="Kravitz S."/>
            <person name="Beeson K."/>
            <person name="Sutton G."/>
            <person name="Rogers Y.-H."/>
            <person name="Friedman R."/>
            <person name="Frazier M."/>
            <person name="Venter J.C."/>
        </authorList>
    </citation>
    <scope>NUCLEOTIDE SEQUENCE [LARGE SCALE GENOMIC DNA]</scope>
    <source>
        <strain evidence="2 3">E-37</strain>
    </source>
</reference>